<dbReference type="SUPFAM" id="SSF53720">
    <property type="entry name" value="ALDH-like"/>
    <property type="match status" value="1"/>
</dbReference>
<evidence type="ECO:0000313" key="6">
    <source>
        <dbReference type="EMBL" id="CAD7235724.1"/>
    </source>
</evidence>
<dbReference type="GO" id="GO:0051287">
    <property type="term" value="F:NAD binding"/>
    <property type="evidence" value="ECO:0007669"/>
    <property type="project" value="InterPro"/>
</dbReference>
<keyword evidence="2" id="KW-0479">Metal-binding</keyword>
<dbReference type="OrthoDB" id="1703565at2759"/>
<dbReference type="PANTHER" id="PTHR21256:SF2">
    <property type="entry name" value="HISTIDINE BIOSYNTHESIS TRIFUNCTIONAL PROTEIN"/>
    <property type="match status" value="1"/>
</dbReference>
<proteinExistence type="inferred from homology"/>
<accession>A0A7R8ZSW7</accession>
<dbReference type="EMBL" id="OB674376">
    <property type="protein sequence ID" value="CAD7235724.1"/>
    <property type="molecule type" value="Genomic_DNA"/>
</dbReference>
<evidence type="ECO:0000256" key="5">
    <source>
        <dbReference type="RuleBase" id="RU004175"/>
    </source>
</evidence>
<dbReference type="GO" id="GO:0046872">
    <property type="term" value="F:metal ion binding"/>
    <property type="evidence" value="ECO:0007669"/>
    <property type="project" value="UniProtKB-KW"/>
</dbReference>
<organism evidence="6">
    <name type="scientific">Cyprideis torosa</name>
    <dbReference type="NCBI Taxonomy" id="163714"/>
    <lineage>
        <taxon>Eukaryota</taxon>
        <taxon>Metazoa</taxon>
        <taxon>Ecdysozoa</taxon>
        <taxon>Arthropoda</taxon>
        <taxon>Crustacea</taxon>
        <taxon>Oligostraca</taxon>
        <taxon>Ostracoda</taxon>
        <taxon>Podocopa</taxon>
        <taxon>Podocopida</taxon>
        <taxon>Cytherocopina</taxon>
        <taxon>Cytheroidea</taxon>
        <taxon>Cytherideidae</taxon>
        <taxon>Cyprideis</taxon>
    </lineage>
</organism>
<keyword evidence="3" id="KW-0862">Zinc</keyword>
<name>A0A7R8ZSW7_9CRUS</name>
<sequence length="347" mass="37172">MDQDTKTRLMQRSEADIDAVIEQVRPIIDDVREKVTPISSVGLYVPGGKNQYPSAVYMLGIPATLAGVKEIIMVTPPRSDGKIGDALLYAAEVSGIKNIYKCGGAQAIAALAYGTESIPAVKKVLGPGSPYVAAAKQVLSGIIDAGMPAGPSESLILCDETADPHNTVLDILNEAEHGPDSAALLVTHDEALAKDVHQRLPEAINALPNPQKDWLIHNMAHYSGIVFTSSMEESINFCNAYATEHLLVKVKNPDDIIPQPVNAGEILIGETTPSSFGNYGIGINHVLPTGGKALTYSCTSIWDFLKRTSLARMTQEGFDSLKEPVTTLTDYEGFPAHGNAIRKRKSP</sequence>
<dbReference type="GO" id="GO:0005829">
    <property type="term" value="C:cytosol"/>
    <property type="evidence" value="ECO:0007669"/>
    <property type="project" value="TreeGrafter"/>
</dbReference>
<dbReference type="PRINTS" id="PR00083">
    <property type="entry name" value="HOLDHDRGNASE"/>
</dbReference>
<dbReference type="Gene3D" id="3.40.50.1980">
    <property type="entry name" value="Nitrogenase molybdenum iron protein domain"/>
    <property type="match status" value="2"/>
</dbReference>
<dbReference type="GO" id="GO:0004399">
    <property type="term" value="F:histidinol dehydrogenase activity"/>
    <property type="evidence" value="ECO:0007669"/>
    <property type="project" value="UniProtKB-ARBA"/>
</dbReference>
<dbReference type="PANTHER" id="PTHR21256">
    <property type="entry name" value="HISTIDINOL DEHYDROGENASE HDH"/>
    <property type="match status" value="1"/>
</dbReference>
<dbReference type="FunFam" id="3.40.50.1980:FF:000001">
    <property type="entry name" value="Histidinol dehydrogenase"/>
    <property type="match status" value="1"/>
</dbReference>
<dbReference type="InterPro" id="IPR016161">
    <property type="entry name" value="Ald_DH/histidinol_DH"/>
</dbReference>
<dbReference type="AlphaFoldDB" id="A0A7R8ZSW7"/>
<dbReference type="NCBIfam" id="TIGR00069">
    <property type="entry name" value="hisD"/>
    <property type="match status" value="1"/>
</dbReference>
<protein>
    <submittedName>
        <fullName evidence="6">Uncharacterized protein</fullName>
    </submittedName>
</protein>
<evidence type="ECO:0000256" key="1">
    <source>
        <dbReference type="ARBA" id="ARBA00001947"/>
    </source>
</evidence>
<evidence type="ECO:0000256" key="2">
    <source>
        <dbReference type="ARBA" id="ARBA00022723"/>
    </source>
</evidence>
<dbReference type="CDD" id="cd06572">
    <property type="entry name" value="Histidinol_dh"/>
    <property type="match status" value="1"/>
</dbReference>
<dbReference type="Pfam" id="PF00815">
    <property type="entry name" value="Histidinol_dh"/>
    <property type="match status" value="1"/>
</dbReference>
<comment type="similarity">
    <text evidence="5">Belongs to the histidinol dehydrogenase family.</text>
</comment>
<reference evidence="6" key="1">
    <citation type="submission" date="2020-11" db="EMBL/GenBank/DDBJ databases">
        <authorList>
            <person name="Tran Van P."/>
        </authorList>
    </citation>
    <scope>NUCLEOTIDE SEQUENCE</scope>
</reference>
<dbReference type="InterPro" id="IPR012131">
    <property type="entry name" value="Hstdl_DH"/>
</dbReference>
<comment type="cofactor">
    <cofactor evidence="1">
        <name>Zn(2+)</name>
        <dbReference type="ChEBI" id="CHEBI:29105"/>
    </cofactor>
</comment>
<gene>
    <name evidence="6" type="ORF">CTOB1V02_LOCUS13539</name>
</gene>
<evidence type="ECO:0000256" key="4">
    <source>
        <dbReference type="ARBA" id="ARBA00023002"/>
    </source>
</evidence>
<dbReference type="GO" id="GO:0000105">
    <property type="term" value="P:L-histidine biosynthetic process"/>
    <property type="evidence" value="ECO:0007669"/>
    <property type="project" value="TreeGrafter"/>
</dbReference>
<evidence type="ECO:0000256" key="3">
    <source>
        <dbReference type="ARBA" id="ARBA00022833"/>
    </source>
</evidence>
<keyword evidence="4" id="KW-0560">Oxidoreductase</keyword>